<evidence type="ECO:0000313" key="3">
    <source>
        <dbReference type="Proteomes" id="UP000736335"/>
    </source>
</evidence>
<keyword evidence="3" id="KW-1185">Reference proteome</keyword>
<dbReference type="EMBL" id="WIUZ02000023">
    <property type="protein sequence ID" value="KAF9778509.1"/>
    <property type="molecule type" value="Genomic_DNA"/>
</dbReference>
<feature type="region of interest" description="Disordered" evidence="1">
    <location>
        <begin position="133"/>
        <end position="183"/>
    </location>
</feature>
<feature type="region of interest" description="Disordered" evidence="1">
    <location>
        <begin position="31"/>
        <end position="51"/>
    </location>
</feature>
<feature type="region of interest" description="Disordered" evidence="1">
    <location>
        <begin position="244"/>
        <end position="283"/>
    </location>
</feature>
<evidence type="ECO:0000313" key="2">
    <source>
        <dbReference type="EMBL" id="KAF9778509.1"/>
    </source>
</evidence>
<feature type="region of interest" description="Disordered" evidence="1">
    <location>
        <begin position="396"/>
        <end position="432"/>
    </location>
</feature>
<dbReference type="OrthoDB" id="2753353at2759"/>
<dbReference type="AlphaFoldDB" id="A0A9P6L1S1"/>
<organism evidence="2 3">
    <name type="scientific">Thelephora terrestris</name>
    <dbReference type="NCBI Taxonomy" id="56493"/>
    <lineage>
        <taxon>Eukaryota</taxon>
        <taxon>Fungi</taxon>
        <taxon>Dikarya</taxon>
        <taxon>Basidiomycota</taxon>
        <taxon>Agaricomycotina</taxon>
        <taxon>Agaricomycetes</taxon>
        <taxon>Thelephorales</taxon>
        <taxon>Thelephoraceae</taxon>
        <taxon>Thelephora</taxon>
    </lineage>
</organism>
<reference evidence="2" key="1">
    <citation type="journal article" date="2020" name="Nat. Commun.">
        <title>Large-scale genome sequencing of mycorrhizal fungi provides insights into the early evolution of symbiotic traits.</title>
        <authorList>
            <person name="Miyauchi S."/>
            <person name="Kiss E."/>
            <person name="Kuo A."/>
            <person name="Drula E."/>
            <person name="Kohler A."/>
            <person name="Sanchez-Garcia M."/>
            <person name="Morin E."/>
            <person name="Andreopoulos B."/>
            <person name="Barry K.W."/>
            <person name="Bonito G."/>
            <person name="Buee M."/>
            <person name="Carver A."/>
            <person name="Chen C."/>
            <person name="Cichocki N."/>
            <person name="Clum A."/>
            <person name="Culley D."/>
            <person name="Crous P.W."/>
            <person name="Fauchery L."/>
            <person name="Girlanda M."/>
            <person name="Hayes R.D."/>
            <person name="Keri Z."/>
            <person name="LaButti K."/>
            <person name="Lipzen A."/>
            <person name="Lombard V."/>
            <person name="Magnuson J."/>
            <person name="Maillard F."/>
            <person name="Murat C."/>
            <person name="Nolan M."/>
            <person name="Ohm R.A."/>
            <person name="Pangilinan J."/>
            <person name="Pereira M.F."/>
            <person name="Perotto S."/>
            <person name="Peter M."/>
            <person name="Pfister S."/>
            <person name="Riley R."/>
            <person name="Sitrit Y."/>
            <person name="Stielow J.B."/>
            <person name="Szollosi G."/>
            <person name="Zifcakova L."/>
            <person name="Stursova M."/>
            <person name="Spatafora J.W."/>
            <person name="Tedersoo L."/>
            <person name="Vaario L.M."/>
            <person name="Yamada A."/>
            <person name="Yan M."/>
            <person name="Wang P."/>
            <person name="Xu J."/>
            <person name="Bruns T."/>
            <person name="Baldrian P."/>
            <person name="Vilgalys R."/>
            <person name="Dunand C."/>
            <person name="Henrissat B."/>
            <person name="Grigoriev I.V."/>
            <person name="Hibbett D."/>
            <person name="Nagy L.G."/>
            <person name="Martin F.M."/>
        </authorList>
    </citation>
    <scope>NUCLEOTIDE SEQUENCE</scope>
    <source>
        <strain evidence="2">UH-Tt-Lm1</strain>
    </source>
</reference>
<proteinExistence type="predicted"/>
<protein>
    <submittedName>
        <fullName evidence="2">Uncharacterized protein</fullName>
    </submittedName>
</protein>
<dbReference type="Proteomes" id="UP000736335">
    <property type="component" value="Unassembled WGS sequence"/>
</dbReference>
<feature type="compositionally biased region" description="Basic residues" evidence="1">
    <location>
        <begin position="269"/>
        <end position="281"/>
    </location>
</feature>
<comment type="caution">
    <text evidence="2">The sequence shown here is derived from an EMBL/GenBank/DDBJ whole genome shotgun (WGS) entry which is preliminary data.</text>
</comment>
<feature type="compositionally biased region" description="Polar residues" evidence="1">
    <location>
        <begin position="147"/>
        <end position="157"/>
    </location>
</feature>
<feature type="compositionally biased region" description="Basic residues" evidence="1">
    <location>
        <begin position="403"/>
        <end position="413"/>
    </location>
</feature>
<accession>A0A9P6L1S1</accession>
<name>A0A9P6L1S1_9AGAM</name>
<gene>
    <name evidence="2" type="ORF">BJ322DRAFT_1114339</name>
</gene>
<reference evidence="2" key="2">
    <citation type="submission" date="2020-11" db="EMBL/GenBank/DDBJ databases">
        <authorList>
            <consortium name="DOE Joint Genome Institute"/>
            <person name="Kuo A."/>
            <person name="Miyauchi S."/>
            <person name="Kiss E."/>
            <person name="Drula E."/>
            <person name="Kohler A."/>
            <person name="Sanchez-Garcia M."/>
            <person name="Andreopoulos B."/>
            <person name="Barry K.W."/>
            <person name="Bonito G."/>
            <person name="Buee M."/>
            <person name="Carver A."/>
            <person name="Chen C."/>
            <person name="Cichocki N."/>
            <person name="Clum A."/>
            <person name="Culley D."/>
            <person name="Crous P.W."/>
            <person name="Fauchery L."/>
            <person name="Girlanda M."/>
            <person name="Hayes R."/>
            <person name="Keri Z."/>
            <person name="Labutti K."/>
            <person name="Lipzen A."/>
            <person name="Lombard V."/>
            <person name="Magnuson J."/>
            <person name="Maillard F."/>
            <person name="Morin E."/>
            <person name="Murat C."/>
            <person name="Nolan M."/>
            <person name="Ohm R."/>
            <person name="Pangilinan J."/>
            <person name="Pereira M."/>
            <person name="Perotto S."/>
            <person name="Peter M."/>
            <person name="Riley R."/>
            <person name="Sitrit Y."/>
            <person name="Stielow B."/>
            <person name="Szollosi G."/>
            <person name="Zifcakova L."/>
            <person name="Stursova M."/>
            <person name="Spatafora J.W."/>
            <person name="Tedersoo L."/>
            <person name="Vaario L.-M."/>
            <person name="Yamada A."/>
            <person name="Yan M."/>
            <person name="Wang P."/>
            <person name="Xu J."/>
            <person name="Bruns T."/>
            <person name="Baldrian P."/>
            <person name="Vilgalys R."/>
            <person name="Henrissat B."/>
            <person name="Grigoriev I.V."/>
            <person name="Hibbett D."/>
            <person name="Nagy L.G."/>
            <person name="Martin F.M."/>
        </authorList>
    </citation>
    <scope>NUCLEOTIDE SEQUENCE</scope>
    <source>
        <strain evidence="2">UH-Tt-Lm1</strain>
    </source>
</reference>
<evidence type="ECO:0000256" key="1">
    <source>
        <dbReference type="SAM" id="MobiDB-lite"/>
    </source>
</evidence>
<sequence length="488" mass="53826">MDLPSTPAQLYLPENLVQSISHIVHAEPGVGQSSRLHEQDGHCSAPEDQPDFADSDRWIKFLSGDGRMVLYFDPVTKQIWGESPGSGLDSPMDECSAAADSEDDDIAAAARLLSMSILGPDPTTDIPAAFHSQQTSHLAQADIPQAGSHQPAVSDTESVPRLSAAEKGKQTADSYVPMTDSYAPMTEDEYVPVERERFAGSVTPTHRVATEDSPATVNDILRLGDSIRAGQREMAQMIVDGLRPQFGHTHGSHQQGPGDDGDVEDHPRLRSRRRGGPRRRNKWENALSKIRKYMRDLIGKNWMKNTVAKEEAGAYNPECGQCCSVAGFRVHLEGTACDAWNKSATEVFVGGFLQAYPTYNVADGSGRDMVRMKSQAALESMIRQYRKLRIPQTLDELKGQRDHKNRQERKRKNVTAPLEELGPAGMSSDEEESVGLSRKYGVIEPAWRSELVTSWLRIFDALHWHARKVGGMATSAVLPLACEKVVTR</sequence>